<name>A0A1F6LL10_9BACT</name>
<evidence type="ECO:0000313" key="2">
    <source>
        <dbReference type="Proteomes" id="UP000177067"/>
    </source>
</evidence>
<dbReference type="Proteomes" id="UP000177067">
    <property type="component" value="Unassembled WGS sequence"/>
</dbReference>
<dbReference type="EMBL" id="MFPS01000004">
    <property type="protein sequence ID" value="OGH60005.1"/>
    <property type="molecule type" value="Genomic_DNA"/>
</dbReference>
<comment type="caution">
    <text evidence="1">The sequence shown here is derived from an EMBL/GenBank/DDBJ whole genome shotgun (WGS) entry which is preliminary data.</text>
</comment>
<accession>A0A1F6LL10</accession>
<dbReference type="AlphaFoldDB" id="A0A1F6LL10"/>
<gene>
    <name evidence="1" type="ORF">A2725_04545</name>
</gene>
<protein>
    <recommendedName>
        <fullName evidence="3">PepSY domain-containing protein</fullName>
    </recommendedName>
</protein>
<organism evidence="1 2">
    <name type="scientific">Candidatus Magasanikbacteria bacterium RIFCSPHIGHO2_01_FULL_33_34</name>
    <dbReference type="NCBI Taxonomy" id="1798671"/>
    <lineage>
        <taxon>Bacteria</taxon>
        <taxon>Candidatus Magasanikiibacteriota</taxon>
    </lineage>
</organism>
<dbReference type="Gene3D" id="3.30.505.20">
    <property type="match status" value="1"/>
</dbReference>
<proteinExistence type="predicted"/>
<sequence length="129" mass="13923">MTRTSDKVLIAVLAVVFIGMTSAFIAAINSGSDSGLPEQKPFVKVIYSDDLELGESIDEDNEAEDIPISGSALDRASAAALEYIGEGRVTDTEIGDEEGYYEIEVTLNNGKEADVHLDENFNVLSVEYN</sequence>
<reference evidence="1 2" key="1">
    <citation type="journal article" date="2016" name="Nat. Commun.">
        <title>Thousands of microbial genomes shed light on interconnected biogeochemical processes in an aquifer system.</title>
        <authorList>
            <person name="Anantharaman K."/>
            <person name="Brown C.T."/>
            <person name="Hug L.A."/>
            <person name="Sharon I."/>
            <person name="Castelle C.J."/>
            <person name="Probst A.J."/>
            <person name="Thomas B.C."/>
            <person name="Singh A."/>
            <person name="Wilkins M.J."/>
            <person name="Karaoz U."/>
            <person name="Brodie E.L."/>
            <person name="Williams K.H."/>
            <person name="Hubbard S.S."/>
            <person name="Banfield J.F."/>
        </authorList>
    </citation>
    <scope>NUCLEOTIDE SEQUENCE [LARGE SCALE GENOMIC DNA]</scope>
</reference>
<evidence type="ECO:0008006" key="3">
    <source>
        <dbReference type="Google" id="ProtNLM"/>
    </source>
</evidence>
<evidence type="ECO:0000313" key="1">
    <source>
        <dbReference type="EMBL" id="OGH60005.1"/>
    </source>
</evidence>